<name>A0ABW4VW02_9BACI</name>
<dbReference type="RefSeq" id="WP_377555085.1">
    <property type="nucleotide sequence ID" value="NZ_JBHUHQ010000006.1"/>
</dbReference>
<evidence type="ECO:0000313" key="2">
    <source>
        <dbReference type="Proteomes" id="UP001597383"/>
    </source>
</evidence>
<proteinExistence type="predicted"/>
<protein>
    <submittedName>
        <fullName evidence="1">Uncharacterized protein</fullName>
    </submittedName>
</protein>
<dbReference type="Proteomes" id="UP001597383">
    <property type="component" value="Unassembled WGS sequence"/>
</dbReference>
<keyword evidence="2" id="KW-1185">Reference proteome</keyword>
<dbReference type="EMBL" id="JBHUHQ010000006">
    <property type="protein sequence ID" value="MFD2043358.1"/>
    <property type="molecule type" value="Genomic_DNA"/>
</dbReference>
<organism evidence="1 2">
    <name type="scientific">Ornithinibacillus salinisoli</name>
    <dbReference type="NCBI Taxonomy" id="1848459"/>
    <lineage>
        <taxon>Bacteria</taxon>
        <taxon>Bacillati</taxon>
        <taxon>Bacillota</taxon>
        <taxon>Bacilli</taxon>
        <taxon>Bacillales</taxon>
        <taxon>Bacillaceae</taxon>
        <taxon>Ornithinibacillus</taxon>
    </lineage>
</organism>
<gene>
    <name evidence="1" type="ORF">ACFSJF_03545</name>
</gene>
<sequence>MKQKNNVAYMDSYKKRKMYNVEDSIAKIVNEPSDPFFKIGFEKYLKDKAKTEKYNSEIDFFQSIKKELINSNEYIIYIYLD</sequence>
<evidence type="ECO:0000313" key="1">
    <source>
        <dbReference type="EMBL" id="MFD2043358.1"/>
    </source>
</evidence>
<accession>A0ABW4VW02</accession>
<comment type="caution">
    <text evidence="1">The sequence shown here is derived from an EMBL/GenBank/DDBJ whole genome shotgun (WGS) entry which is preliminary data.</text>
</comment>
<reference evidence="2" key="1">
    <citation type="journal article" date="2019" name="Int. J. Syst. Evol. Microbiol.">
        <title>The Global Catalogue of Microorganisms (GCM) 10K type strain sequencing project: providing services to taxonomists for standard genome sequencing and annotation.</title>
        <authorList>
            <consortium name="The Broad Institute Genomics Platform"/>
            <consortium name="The Broad Institute Genome Sequencing Center for Infectious Disease"/>
            <person name="Wu L."/>
            <person name="Ma J."/>
        </authorList>
    </citation>
    <scope>NUCLEOTIDE SEQUENCE [LARGE SCALE GENOMIC DNA]</scope>
    <source>
        <strain evidence="2">R28</strain>
    </source>
</reference>